<dbReference type="PANTHER" id="PTHR33991">
    <property type="entry name" value="DNA REPAIR PROTEIN RECO"/>
    <property type="match status" value="1"/>
</dbReference>
<organism evidence="9 10">
    <name type="scientific">Pedobacter antarcticus 4BY</name>
    <dbReference type="NCBI Taxonomy" id="1358423"/>
    <lineage>
        <taxon>Bacteria</taxon>
        <taxon>Pseudomonadati</taxon>
        <taxon>Bacteroidota</taxon>
        <taxon>Sphingobacteriia</taxon>
        <taxon>Sphingobacteriales</taxon>
        <taxon>Sphingobacteriaceae</taxon>
        <taxon>Pedobacter</taxon>
    </lineage>
</organism>
<keyword evidence="10" id="KW-1185">Reference proteome</keyword>
<dbReference type="InterPro" id="IPR037278">
    <property type="entry name" value="ARFGAP/RecO"/>
</dbReference>
<evidence type="ECO:0000256" key="7">
    <source>
        <dbReference type="HAMAP-Rule" id="MF_00201"/>
    </source>
</evidence>
<evidence type="ECO:0000256" key="3">
    <source>
        <dbReference type="ARBA" id="ARBA00022763"/>
    </source>
</evidence>
<dbReference type="InterPro" id="IPR042242">
    <property type="entry name" value="RecO_C"/>
</dbReference>
<dbReference type="EMBL" id="JNFF01000014">
    <property type="protein sequence ID" value="KEQ31511.1"/>
    <property type="molecule type" value="Genomic_DNA"/>
</dbReference>
<dbReference type="InterPro" id="IPR003717">
    <property type="entry name" value="RecO"/>
</dbReference>
<gene>
    <name evidence="7" type="primary">recO</name>
    <name evidence="9" type="ORF">N180_17490</name>
</gene>
<evidence type="ECO:0000256" key="6">
    <source>
        <dbReference type="ARBA" id="ARBA00033409"/>
    </source>
</evidence>
<dbReference type="GO" id="GO:0006302">
    <property type="term" value="P:double-strand break repair"/>
    <property type="evidence" value="ECO:0007669"/>
    <property type="project" value="TreeGrafter"/>
</dbReference>
<evidence type="ECO:0000259" key="8">
    <source>
        <dbReference type="Pfam" id="PF11967"/>
    </source>
</evidence>
<dbReference type="Proteomes" id="UP000028007">
    <property type="component" value="Unassembled WGS sequence"/>
</dbReference>
<protein>
    <recommendedName>
        <fullName evidence="2 7">DNA repair protein RecO</fullName>
    </recommendedName>
    <alternativeName>
        <fullName evidence="6 7">Recombination protein O</fullName>
    </alternativeName>
</protein>
<feature type="domain" description="DNA replication/recombination mediator RecO N-terminal" evidence="8">
    <location>
        <begin position="1"/>
        <end position="74"/>
    </location>
</feature>
<evidence type="ECO:0000313" key="10">
    <source>
        <dbReference type="Proteomes" id="UP000028007"/>
    </source>
</evidence>
<keyword evidence="3 7" id="KW-0227">DNA damage</keyword>
<dbReference type="InterPro" id="IPR022572">
    <property type="entry name" value="DNA_rep/recomb_RecO_N"/>
</dbReference>
<name>A0A081PLD8_9SPHI</name>
<keyword evidence="5 7" id="KW-0234">DNA repair</keyword>
<comment type="caution">
    <text evidence="9">The sequence shown here is derived from an EMBL/GenBank/DDBJ whole genome shotgun (WGS) entry which is preliminary data.</text>
</comment>
<dbReference type="Gene3D" id="1.20.1440.120">
    <property type="entry name" value="Recombination protein O, C-terminal domain"/>
    <property type="match status" value="1"/>
</dbReference>
<dbReference type="RefSeq" id="WP_037438035.1">
    <property type="nucleotide sequence ID" value="NZ_JNFF01000014.1"/>
</dbReference>
<dbReference type="SUPFAM" id="SSF57863">
    <property type="entry name" value="ArfGap/RecO-like zinc finger"/>
    <property type="match status" value="1"/>
</dbReference>
<dbReference type="PANTHER" id="PTHR33991:SF1">
    <property type="entry name" value="DNA REPAIR PROTEIN RECO"/>
    <property type="match status" value="1"/>
</dbReference>
<dbReference type="GO" id="GO:0043590">
    <property type="term" value="C:bacterial nucleoid"/>
    <property type="evidence" value="ECO:0007669"/>
    <property type="project" value="TreeGrafter"/>
</dbReference>
<dbReference type="OrthoDB" id="9789152at2"/>
<evidence type="ECO:0000256" key="4">
    <source>
        <dbReference type="ARBA" id="ARBA00023172"/>
    </source>
</evidence>
<dbReference type="InterPro" id="IPR012340">
    <property type="entry name" value="NA-bd_OB-fold"/>
</dbReference>
<dbReference type="GO" id="GO:0006310">
    <property type="term" value="P:DNA recombination"/>
    <property type="evidence" value="ECO:0007669"/>
    <property type="project" value="UniProtKB-UniRule"/>
</dbReference>
<comment type="function">
    <text evidence="7">Involved in DNA repair and RecF pathway recombination.</text>
</comment>
<evidence type="ECO:0000256" key="5">
    <source>
        <dbReference type="ARBA" id="ARBA00023204"/>
    </source>
</evidence>
<dbReference type="eggNOG" id="COG1381">
    <property type="taxonomic scope" value="Bacteria"/>
</dbReference>
<dbReference type="AlphaFoldDB" id="A0A081PLD8"/>
<keyword evidence="4 7" id="KW-0233">DNA recombination</keyword>
<comment type="similarity">
    <text evidence="1 7">Belongs to the RecO family.</text>
</comment>
<reference evidence="9 10" key="1">
    <citation type="journal article" date="1992" name="Int. J. Syst. Bacteriol.">
        <title>Sphingobacterium antarcticus sp. nov. a Psychrotrophic Bacterium from the Soils of Schirmacher Oasis, Antarctica.</title>
        <authorList>
            <person name="Shivaji S."/>
            <person name="Ray M.K."/>
            <person name="Rao N.S."/>
            <person name="Saiserr L."/>
            <person name="Jagannadham M.V."/>
            <person name="Kumar G.S."/>
            <person name="Reddy G."/>
            <person name="Bhargava P.M."/>
        </authorList>
    </citation>
    <scope>NUCLEOTIDE SEQUENCE [LARGE SCALE GENOMIC DNA]</scope>
    <source>
        <strain evidence="9 10">4BY</strain>
    </source>
</reference>
<evidence type="ECO:0000256" key="2">
    <source>
        <dbReference type="ARBA" id="ARBA00021310"/>
    </source>
</evidence>
<proteinExistence type="inferred from homology"/>
<evidence type="ECO:0000256" key="1">
    <source>
        <dbReference type="ARBA" id="ARBA00007452"/>
    </source>
</evidence>
<dbReference type="Pfam" id="PF02565">
    <property type="entry name" value="RecO_C"/>
    <property type="match status" value="1"/>
</dbReference>
<dbReference type="Pfam" id="PF11967">
    <property type="entry name" value="RecO_N"/>
    <property type="match status" value="1"/>
</dbReference>
<evidence type="ECO:0000313" key="9">
    <source>
        <dbReference type="EMBL" id="KEQ31511.1"/>
    </source>
</evidence>
<dbReference type="Gene3D" id="2.40.50.140">
    <property type="entry name" value="Nucleic acid-binding proteins"/>
    <property type="match status" value="1"/>
</dbReference>
<dbReference type="NCBIfam" id="TIGR00613">
    <property type="entry name" value="reco"/>
    <property type="match status" value="1"/>
</dbReference>
<accession>A0A081PLD8</accession>
<dbReference type="HAMAP" id="MF_00201">
    <property type="entry name" value="RecO"/>
    <property type="match status" value="1"/>
</dbReference>
<dbReference type="SUPFAM" id="SSF50249">
    <property type="entry name" value="Nucleic acid-binding proteins"/>
    <property type="match status" value="1"/>
</dbReference>
<sequence length="241" mass="28098">MLYKTRGIVLKTTLYSETSVVVQMFTEKFGIQSYMINGVKKPKAKIRMNMLQSLHLADLVVYHKPNIGIQRISELLPTPVFRSIPYDLIKSAMIIFLNEVLYKSIRQQHADEHLFNYIFNSLCWIDETAQANPSFHLAFLLKLTRFLGFAPSMEHKTDQSYFDLQEGEFKSLPPLHPYFIQKKEALLFIQLFTTSFENLNEIKIDNATRRIILDKILVYYNLHTASFGEIKSHQILEDVLS</sequence>